<dbReference type="Proteomes" id="UP000199095">
    <property type="component" value="Unassembled WGS sequence"/>
</dbReference>
<gene>
    <name evidence="1" type="ORF">SAMN05421676_10222</name>
</gene>
<dbReference type="EMBL" id="FOHJ01000002">
    <property type="protein sequence ID" value="SES88670.1"/>
    <property type="molecule type" value="Genomic_DNA"/>
</dbReference>
<dbReference type="AlphaFoldDB" id="A0A1I0A3I9"/>
<proteinExistence type="predicted"/>
<reference evidence="2" key="1">
    <citation type="submission" date="2016-10" db="EMBL/GenBank/DDBJ databases">
        <authorList>
            <person name="Varghese N."/>
            <person name="Submissions S."/>
        </authorList>
    </citation>
    <scope>NUCLEOTIDE SEQUENCE [LARGE SCALE GENOMIC DNA]</scope>
    <source>
        <strain evidence="2">CGMCC 1.3566</strain>
    </source>
</reference>
<protein>
    <submittedName>
        <fullName evidence="1">Uncharacterized protein</fullName>
    </submittedName>
</protein>
<accession>A0A1I0A3I9</accession>
<organism evidence="1 2">
    <name type="scientific">Salinibacillus kushneri</name>
    <dbReference type="NCBI Taxonomy" id="237682"/>
    <lineage>
        <taxon>Bacteria</taxon>
        <taxon>Bacillati</taxon>
        <taxon>Bacillota</taxon>
        <taxon>Bacilli</taxon>
        <taxon>Bacillales</taxon>
        <taxon>Bacillaceae</taxon>
        <taxon>Salinibacillus</taxon>
    </lineage>
</organism>
<name>A0A1I0A3I9_9BACI</name>
<evidence type="ECO:0000313" key="1">
    <source>
        <dbReference type="EMBL" id="SES88670.1"/>
    </source>
</evidence>
<sequence>MVKMSVENLIKINLLYNDATVLQIHKYNDFVVISFFDALGEVDSTVLTQREYELLRMNFYAKTLDEIIDLALDGDQDMKVTITPSIQNFPVFIEFNHCEFFCDLQEYRYILKQINKNHNDVTCT</sequence>
<dbReference type="RefSeq" id="WP_093131679.1">
    <property type="nucleotide sequence ID" value="NZ_FOHJ01000002.1"/>
</dbReference>
<dbReference type="OrthoDB" id="2924339at2"/>
<evidence type="ECO:0000313" key="2">
    <source>
        <dbReference type="Proteomes" id="UP000199095"/>
    </source>
</evidence>
<keyword evidence="2" id="KW-1185">Reference proteome</keyword>